<reference evidence="2 3" key="1">
    <citation type="submission" date="2016-07" db="EMBL/GenBank/DDBJ databases">
        <title>Revisiting the taxonomy of the Elizabethkingia Genus using Whole-Genome Sequencing, Optical Mapping, and MALDI-TOF, along with proposal of three novel Elizabethkingia species: Elizabethkingia bruuniana sp. nov., Elizabethkingia ursingii sp. nov., and Elizabethkingia occulta sp. nov.</title>
        <authorList>
            <person name="Nicholson A.C."/>
        </authorList>
    </citation>
    <scope>NUCLEOTIDE SEQUENCE [LARGE SCALE GENOMIC DNA]</scope>
    <source>
        <strain evidence="2 3">F3201</strain>
    </source>
</reference>
<dbReference type="RefSeq" id="WP_078396286.1">
    <property type="nucleotide sequence ID" value="NZ_MAHU01000027.1"/>
</dbReference>
<gene>
    <name evidence="2" type="ORF">BBD32_12490</name>
</gene>
<name>A0AAU8VDB4_9FLAO</name>
<dbReference type="InterPro" id="IPR029261">
    <property type="entry name" value="Transposase_Znf"/>
</dbReference>
<evidence type="ECO:0000313" key="3">
    <source>
        <dbReference type="Proteomes" id="UP000190848"/>
    </source>
</evidence>
<sequence length="152" mass="17749">MNTILSFSHFFKILSIHKISDKVHINLQSQQQECFCPNCNISSTKVHSYYTRRFKDLSIMGKETIVFLKTRKLYCLFHECPIKIFTERFKEHFLSYKRCTIRFEAICLKILLQSGARPSEKILKMMGISISDSSLLRFLAKIELPVHSAPVV</sequence>
<feature type="domain" description="Transposase IS204/IS1001/IS1096/IS1165 zinc-finger" evidence="1">
    <location>
        <begin position="34"/>
        <end position="76"/>
    </location>
</feature>
<accession>A0AAU8VDB4</accession>
<evidence type="ECO:0000259" key="1">
    <source>
        <dbReference type="Pfam" id="PF14690"/>
    </source>
</evidence>
<evidence type="ECO:0000313" key="2">
    <source>
        <dbReference type="EMBL" id="AQX02223.1"/>
    </source>
</evidence>
<organism evidence="2 3">
    <name type="scientific">Elizabethkingia anophelis</name>
    <dbReference type="NCBI Taxonomy" id="1117645"/>
    <lineage>
        <taxon>Bacteria</taxon>
        <taxon>Pseudomonadati</taxon>
        <taxon>Bacteroidota</taxon>
        <taxon>Flavobacteriia</taxon>
        <taxon>Flavobacteriales</taxon>
        <taxon>Weeksellaceae</taxon>
        <taxon>Elizabethkingia</taxon>
    </lineage>
</organism>
<proteinExistence type="predicted"/>
<dbReference type="InterPro" id="IPR047951">
    <property type="entry name" value="Transpos_ISL3"/>
</dbReference>
<dbReference type="Proteomes" id="UP000190848">
    <property type="component" value="Chromosome"/>
</dbReference>
<dbReference type="Pfam" id="PF14690">
    <property type="entry name" value="Zn_ribbon_ISL3"/>
    <property type="match status" value="1"/>
</dbReference>
<dbReference type="AlphaFoldDB" id="A0AAU8VDB4"/>
<dbReference type="EMBL" id="CP016374">
    <property type="protein sequence ID" value="AQX02223.1"/>
    <property type="molecule type" value="Genomic_DNA"/>
</dbReference>
<protein>
    <recommendedName>
        <fullName evidence="1">Transposase IS204/IS1001/IS1096/IS1165 zinc-finger domain-containing protein</fullName>
    </recommendedName>
</protein>
<dbReference type="PANTHER" id="PTHR33498">
    <property type="entry name" value="TRANSPOSASE FOR INSERTION SEQUENCE ELEMENT IS1557"/>
    <property type="match status" value="1"/>
</dbReference>
<dbReference type="PANTHER" id="PTHR33498:SF1">
    <property type="entry name" value="TRANSPOSASE FOR INSERTION SEQUENCE ELEMENT IS1557"/>
    <property type="match status" value="1"/>
</dbReference>